<protein>
    <recommendedName>
        <fullName evidence="2">Glycosyltransferase</fullName>
    </recommendedName>
</protein>
<organism evidence="1">
    <name type="scientific">viral metagenome</name>
    <dbReference type="NCBI Taxonomy" id="1070528"/>
    <lineage>
        <taxon>unclassified sequences</taxon>
        <taxon>metagenomes</taxon>
        <taxon>organismal metagenomes</taxon>
    </lineage>
</organism>
<sequence length="205" mass="24155">MFEFVDHVVYINLSNRTDRRMSIEAELAKYFPNSKISRFNATHHEKGYIGCTMSHIGVIKLAILRGWKNCLIVEDDAIWSNFEKGYYLLETLVRKPYDIITFGTTFTTYNRETYKLYSGQTTTAYLINSSYYQTYLDNMVEGLSNLVESNSPGHYALDIYWKKLQARDNWYCIMPALMVQKEGYSDIEKRNVNYDHYFNIQQIAK</sequence>
<dbReference type="AlphaFoldDB" id="A0A6C0JIZ8"/>
<name>A0A6C0JIZ8_9ZZZZ</name>
<dbReference type="EMBL" id="MN740411">
    <property type="protein sequence ID" value="QHU05353.1"/>
    <property type="molecule type" value="Genomic_DNA"/>
</dbReference>
<reference evidence="1" key="1">
    <citation type="journal article" date="2020" name="Nature">
        <title>Giant virus diversity and host interactions through global metagenomics.</title>
        <authorList>
            <person name="Schulz F."/>
            <person name="Roux S."/>
            <person name="Paez-Espino D."/>
            <person name="Jungbluth S."/>
            <person name="Walsh D.A."/>
            <person name="Denef V.J."/>
            <person name="McMahon K.D."/>
            <person name="Konstantinidis K.T."/>
            <person name="Eloe-Fadrosh E.A."/>
            <person name="Kyrpides N.C."/>
            <person name="Woyke T."/>
        </authorList>
    </citation>
    <scope>NUCLEOTIDE SEQUENCE</scope>
    <source>
        <strain evidence="1">GVMAG-M-3300027734-16</strain>
    </source>
</reference>
<evidence type="ECO:0000313" key="1">
    <source>
        <dbReference type="EMBL" id="QHU05353.1"/>
    </source>
</evidence>
<proteinExistence type="predicted"/>
<accession>A0A6C0JIZ8</accession>
<evidence type="ECO:0008006" key="2">
    <source>
        <dbReference type="Google" id="ProtNLM"/>
    </source>
</evidence>